<dbReference type="InterPro" id="IPR011042">
    <property type="entry name" value="6-blade_b-propeller_TolB-like"/>
</dbReference>
<feature type="signal peptide" evidence="1">
    <location>
        <begin position="1"/>
        <end position="19"/>
    </location>
</feature>
<organism evidence="2 3">
    <name type="scientific">Alteromonas hispanica</name>
    <dbReference type="NCBI Taxonomy" id="315421"/>
    <lineage>
        <taxon>Bacteria</taxon>
        <taxon>Pseudomonadati</taxon>
        <taxon>Pseudomonadota</taxon>
        <taxon>Gammaproteobacteria</taxon>
        <taxon>Alteromonadales</taxon>
        <taxon>Alteromonadaceae</taxon>
        <taxon>Alteromonas/Salinimonas group</taxon>
        <taxon>Alteromonas</taxon>
    </lineage>
</organism>
<protein>
    <recommendedName>
        <fullName evidence="4">Phytase</fullName>
    </recommendedName>
</protein>
<sequence length="286" mass="31045">MKLILGLTFAFTATALVSACSSIPVPSTPLNITKTITLPKALSETSGLSCADDNQILSINDSGNAPVVYSVSYDGTITEELALSIRNNDWEAITADDEYLFVADIGNNKGQREQLEVYKVSRQDFNNVTTLVIKYADNNPASNIPYAHDFDAEALLKKGSELLLFSKSWRSGNTHIYQINDQVNEEKVAQTLTPFASIEGLPGVVTGVDYDASKNQYVVVGYKSDPFGNFAAFMASLSSTFAVLNIWPLEGYKQVEGVCVDSEGAYWFSEEATDGRAASLSKAQVL</sequence>
<keyword evidence="1" id="KW-0732">Signal</keyword>
<evidence type="ECO:0000313" key="2">
    <source>
        <dbReference type="EMBL" id="NDW22829.1"/>
    </source>
</evidence>
<evidence type="ECO:0008006" key="4">
    <source>
        <dbReference type="Google" id="ProtNLM"/>
    </source>
</evidence>
<dbReference type="Gene3D" id="2.120.10.30">
    <property type="entry name" value="TolB, C-terminal domain"/>
    <property type="match status" value="1"/>
</dbReference>
<dbReference type="EMBL" id="JAAAWP010000011">
    <property type="protein sequence ID" value="NDW22829.1"/>
    <property type="molecule type" value="Genomic_DNA"/>
</dbReference>
<keyword evidence="3" id="KW-1185">Reference proteome</keyword>
<feature type="chain" id="PRO_5027026231" description="Phytase" evidence="1">
    <location>
        <begin position="20"/>
        <end position="286"/>
    </location>
</feature>
<accession>A0A6L9MX33</accession>
<dbReference type="RefSeq" id="WP_163112539.1">
    <property type="nucleotide sequence ID" value="NZ_JAAAWP010000011.1"/>
</dbReference>
<dbReference type="SUPFAM" id="SSF75011">
    <property type="entry name" value="3-carboxy-cis,cis-mucoante lactonizing enzyme"/>
    <property type="match status" value="1"/>
</dbReference>
<evidence type="ECO:0000256" key="1">
    <source>
        <dbReference type="SAM" id="SignalP"/>
    </source>
</evidence>
<dbReference type="Proteomes" id="UP000478837">
    <property type="component" value="Unassembled WGS sequence"/>
</dbReference>
<proteinExistence type="predicted"/>
<evidence type="ECO:0000313" key="3">
    <source>
        <dbReference type="Proteomes" id="UP000478837"/>
    </source>
</evidence>
<name>A0A6L9MX33_9ALTE</name>
<dbReference type="AlphaFoldDB" id="A0A6L9MX33"/>
<dbReference type="PROSITE" id="PS51257">
    <property type="entry name" value="PROKAR_LIPOPROTEIN"/>
    <property type="match status" value="1"/>
</dbReference>
<reference evidence="2 3" key="1">
    <citation type="submission" date="2020-01" db="EMBL/GenBank/DDBJ databases">
        <title>Genomes of bacteria type strains.</title>
        <authorList>
            <person name="Chen J."/>
            <person name="Zhu S."/>
            <person name="Yang J."/>
        </authorList>
    </citation>
    <scope>NUCLEOTIDE SEQUENCE [LARGE SCALE GENOMIC DNA]</scope>
    <source>
        <strain evidence="2 3">LMG 22958</strain>
    </source>
</reference>
<comment type="caution">
    <text evidence="2">The sequence shown here is derived from an EMBL/GenBank/DDBJ whole genome shotgun (WGS) entry which is preliminary data.</text>
</comment>
<gene>
    <name evidence="2" type="ORF">GTW09_15000</name>
</gene>